<gene>
    <name evidence="1" type="ordered locus">ECSE_P3-0038</name>
</gene>
<accession>A0A979GJX3</accession>
<dbReference type="Proteomes" id="UP000008199">
    <property type="component" value="Plasmid pSE11-3"/>
</dbReference>
<evidence type="ECO:0000313" key="1">
    <source>
        <dbReference type="EMBL" id="BAG80477.1"/>
    </source>
</evidence>
<dbReference type="KEGG" id="ecy:ECSE_P3-0038"/>
<name>A0A979GJX3_ECOSE</name>
<reference evidence="1 2" key="1">
    <citation type="journal article" date="2008" name="DNA Res.">
        <title>Complete genome sequence and comparative analysis of the wild-type commensal Escherichia coli strain SE11 isolated from a healthy adult.</title>
        <authorList>
            <person name="Oshima K."/>
            <person name="Toh H."/>
            <person name="Ogura Y."/>
            <person name="Sasamoto H."/>
            <person name="Morita H."/>
            <person name="Park S.-H."/>
            <person name="Ooka T."/>
            <person name="Iyoda S."/>
            <person name="Taylor T.D."/>
            <person name="Hayashi T."/>
            <person name="Itoh K."/>
            <person name="Hattori M."/>
        </authorList>
    </citation>
    <scope>NUCLEOTIDE SEQUENCE [LARGE SCALE GENOMIC DNA]</scope>
    <source>
        <strain evidence="1 2">SE11</strain>
    </source>
</reference>
<keyword evidence="1" id="KW-0614">Plasmid</keyword>
<organism evidence="1 2">
    <name type="scientific">Escherichia coli (strain SE11)</name>
    <dbReference type="NCBI Taxonomy" id="409438"/>
    <lineage>
        <taxon>Bacteria</taxon>
        <taxon>Pseudomonadati</taxon>
        <taxon>Pseudomonadota</taxon>
        <taxon>Gammaproteobacteria</taxon>
        <taxon>Enterobacterales</taxon>
        <taxon>Enterobacteriaceae</taxon>
        <taxon>Escherichia</taxon>
    </lineage>
</organism>
<sequence>MMIPNYGEMCRYGELVSTAFVESTINEVIARRMAKKQQMQWSRKGAHYLLQTRTAVLNNELQDKFASWYPGCTIDAQSRGRLSAMAA</sequence>
<protein>
    <submittedName>
        <fullName evidence="1">Uncharacterized protein</fullName>
    </submittedName>
</protein>
<geneLocation type="plasmid" evidence="1 2">
    <name>pSE11-3</name>
</geneLocation>
<dbReference type="EMBL" id="AP009243">
    <property type="protein sequence ID" value="BAG80477.1"/>
    <property type="molecule type" value="Genomic_DNA"/>
</dbReference>
<dbReference type="AlphaFoldDB" id="A0A979GJX3"/>
<proteinExistence type="predicted"/>
<evidence type="ECO:0000313" key="2">
    <source>
        <dbReference type="Proteomes" id="UP000008199"/>
    </source>
</evidence>